<organism evidence="8 9">
    <name type="scientific">Candidatus Lachnoclostridium pullistercoris</name>
    <dbReference type="NCBI Taxonomy" id="2838632"/>
    <lineage>
        <taxon>Bacteria</taxon>
        <taxon>Bacillati</taxon>
        <taxon>Bacillota</taxon>
        <taxon>Clostridia</taxon>
        <taxon>Lachnospirales</taxon>
        <taxon>Lachnospiraceae</taxon>
    </lineage>
</organism>
<dbReference type="Proteomes" id="UP000823883">
    <property type="component" value="Unassembled WGS sequence"/>
</dbReference>
<keyword evidence="6" id="KW-0460">Magnesium</keyword>
<comment type="cofactor">
    <cofactor evidence="6">
        <name>Mg(2+)</name>
        <dbReference type="ChEBI" id="CHEBI:18420"/>
    </cofactor>
    <text evidence="6">Binds 1 Mg(2+) ion per trimer.</text>
</comment>
<dbReference type="PROSITE" id="PS51095">
    <property type="entry name" value="PTS_EIIA_TYPE_3"/>
    <property type="match status" value="1"/>
</dbReference>
<keyword evidence="3" id="KW-0808">Transferase</keyword>
<dbReference type="Pfam" id="PF02255">
    <property type="entry name" value="PTS_IIA"/>
    <property type="match status" value="1"/>
</dbReference>
<dbReference type="AlphaFoldDB" id="A0A9D2PFU7"/>
<protein>
    <submittedName>
        <fullName evidence="8">PTS lactose/cellobiose transporter subunit IIA</fullName>
    </submittedName>
</protein>
<evidence type="ECO:0000256" key="1">
    <source>
        <dbReference type="ARBA" id="ARBA00022448"/>
    </source>
</evidence>
<accession>A0A9D2PFU7</accession>
<evidence type="ECO:0000256" key="7">
    <source>
        <dbReference type="PROSITE-ProRule" id="PRU00418"/>
    </source>
</evidence>
<dbReference type="PANTHER" id="PTHR34382">
    <property type="entry name" value="PTS SYSTEM N,N'-DIACETYLCHITOBIOSE-SPECIFIC EIIA COMPONENT"/>
    <property type="match status" value="1"/>
</dbReference>
<evidence type="ECO:0000256" key="2">
    <source>
        <dbReference type="ARBA" id="ARBA00022597"/>
    </source>
</evidence>
<dbReference type="EMBL" id="DWWL01000083">
    <property type="protein sequence ID" value="HJC48863.1"/>
    <property type="molecule type" value="Genomic_DNA"/>
</dbReference>
<feature type="binding site" evidence="6">
    <location>
        <position position="79"/>
    </location>
    <ligand>
        <name>Mg(2+)</name>
        <dbReference type="ChEBI" id="CHEBI:18420"/>
        <note>ligand shared between all trimeric partners</note>
    </ligand>
</feature>
<evidence type="ECO:0000256" key="6">
    <source>
        <dbReference type="PIRSR" id="PIRSR000699-2"/>
    </source>
</evidence>
<reference evidence="8" key="2">
    <citation type="submission" date="2021-04" db="EMBL/GenBank/DDBJ databases">
        <authorList>
            <person name="Gilroy R."/>
        </authorList>
    </citation>
    <scope>NUCLEOTIDE SEQUENCE</scope>
    <source>
        <strain evidence="8">CHK183-5548</strain>
    </source>
</reference>
<feature type="modified residue" description="Phosphohistidine; by HPr" evidence="7">
    <location>
        <position position="76"/>
    </location>
</feature>
<dbReference type="SUPFAM" id="SSF46973">
    <property type="entry name" value="Enzyme IIa from lactose specific PTS, IIa-lac"/>
    <property type="match status" value="1"/>
</dbReference>
<dbReference type="InterPro" id="IPR003188">
    <property type="entry name" value="PTS_IIA_lac/cel"/>
</dbReference>
<evidence type="ECO:0000256" key="5">
    <source>
        <dbReference type="PIRSR" id="PIRSR000699-1"/>
    </source>
</evidence>
<keyword evidence="2" id="KW-0762">Sugar transport</keyword>
<comment type="caution">
    <text evidence="8">The sequence shown here is derived from an EMBL/GenBank/DDBJ whole genome shotgun (WGS) entry which is preliminary data.</text>
</comment>
<name>A0A9D2PFU7_9FIRM</name>
<keyword evidence="1" id="KW-0813">Transport</keyword>
<reference evidence="8" key="1">
    <citation type="journal article" date="2021" name="PeerJ">
        <title>Extensive microbial diversity within the chicken gut microbiome revealed by metagenomics and culture.</title>
        <authorList>
            <person name="Gilroy R."/>
            <person name="Ravi A."/>
            <person name="Getino M."/>
            <person name="Pursley I."/>
            <person name="Horton D.L."/>
            <person name="Alikhan N.F."/>
            <person name="Baker D."/>
            <person name="Gharbi K."/>
            <person name="Hall N."/>
            <person name="Watson M."/>
            <person name="Adriaenssens E.M."/>
            <person name="Foster-Nyarko E."/>
            <person name="Jarju S."/>
            <person name="Secka A."/>
            <person name="Antonio M."/>
            <person name="Oren A."/>
            <person name="Chaudhuri R.R."/>
            <person name="La Ragione R."/>
            <person name="Hildebrand F."/>
            <person name="Pallen M.J."/>
        </authorList>
    </citation>
    <scope>NUCLEOTIDE SEQUENCE</scope>
    <source>
        <strain evidence="8">CHK183-5548</strain>
    </source>
</reference>
<proteinExistence type="predicted"/>
<evidence type="ECO:0000256" key="3">
    <source>
        <dbReference type="ARBA" id="ARBA00022679"/>
    </source>
</evidence>
<dbReference type="Gene3D" id="1.20.58.80">
    <property type="entry name" value="Phosphotransferase system, lactose/cellobiose-type IIA subunit"/>
    <property type="match status" value="1"/>
</dbReference>
<evidence type="ECO:0000256" key="4">
    <source>
        <dbReference type="ARBA" id="ARBA00022683"/>
    </source>
</evidence>
<evidence type="ECO:0000313" key="8">
    <source>
        <dbReference type="EMBL" id="HJC48863.1"/>
    </source>
</evidence>
<dbReference type="PANTHER" id="PTHR34382:SF7">
    <property type="entry name" value="PTS SYSTEM N,N'-DIACETYLCHITOBIOSE-SPECIFIC EIIA COMPONENT"/>
    <property type="match status" value="1"/>
</dbReference>
<dbReference type="GO" id="GO:0009401">
    <property type="term" value="P:phosphoenolpyruvate-dependent sugar phosphotransferase system"/>
    <property type="evidence" value="ECO:0007669"/>
    <property type="project" value="UniProtKB-KW"/>
</dbReference>
<dbReference type="PIRSF" id="PIRSF000699">
    <property type="entry name" value="PTS_IILac_III"/>
    <property type="match status" value="1"/>
</dbReference>
<feature type="active site" description="Tele-phosphohistidine intermediate" evidence="5">
    <location>
        <position position="76"/>
    </location>
</feature>
<evidence type="ECO:0000313" key="9">
    <source>
        <dbReference type="Proteomes" id="UP000823883"/>
    </source>
</evidence>
<keyword evidence="4" id="KW-0598">Phosphotransferase system</keyword>
<dbReference type="GO" id="GO:0016740">
    <property type="term" value="F:transferase activity"/>
    <property type="evidence" value="ECO:0007669"/>
    <property type="project" value="UniProtKB-KW"/>
</dbReference>
<dbReference type="InterPro" id="IPR036542">
    <property type="entry name" value="PTS_IIA_lac/cel_sf"/>
</dbReference>
<dbReference type="GO" id="GO:0046872">
    <property type="term" value="F:metal ion binding"/>
    <property type="evidence" value="ECO:0007669"/>
    <property type="project" value="UniProtKB-KW"/>
</dbReference>
<gene>
    <name evidence="8" type="ORF">IAA04_12515</name>
</gene>
<sequence>MEGLELICFNIISSVGMAKSSYVEAMRAAAKGDYQLSEEKMKEGDDFYSKGHDAHLELLSKEANGEELGTGVILMHAEDQMMAAEVVRLMAEENIKMSKKIQALEAK</sequence>
<keyword evidence="6" id="KW-0479">Metal-binding</keyword>